<dbReference type="Proteomes" id="UP001377567">
    <property type="component" value="Unassembled WGS sequence"/>
</dbReference>
<evidence type="ECO:0000256" key="8">
    <source>
        <dbReference type="ARBA" id="ARBA00022989"/>
    </source>
</evidence>
<dbReference type="GO" id="GO:0015031">
    <property type="term" value="P:protein transport"/>
    <property type="evidence" value="ECO:0007669"/>
    <property type="project" value="UniProtKB-KW"/>
</dbReference>
<evidence type="ECO:0000256" key="3">
    <source>
        <dbReference type="ARBA" id="ARBA00005760"/>
    </source>
</evidence>
<gene>
    <name evidence="14" type="ORF">DAKH74_001000</name>
</gene>
<proteinExistence type="inferred from homology"/>
<dbReference type="PANTHER" id="PTHR13269">
    <property type="entry name" value="NUCLEOPORIN NDC1"/>
    <property type="match status" value="1"/>
</dbReference>
<evidence type="ECO:0000256" key="4">
    <source>
        <dbReference type="ARBA" id="ARBA00022448"/>
    </source>
</evidence>
<dbReference type="PANTHER" id="PTHR13269:SF6">
    <property type="entry name" value="NUCLEOPORIN NDC1"/>
    <property type="match status" value="1"/>
</dbReference>
<evidence type="ECO:0000256" key="6">
    <source>
        <dbReference type="ARBA" id="ARBA00022816"/>
    </source>
</evidence>
<dbReference type="GO" id="GO:0051028">
    <property type="term" value="P:mRNA transport"/>
    <property type="evidence" value="ECO:0007669"/>
    <property type="project" value="UniProtKB-KW"/>
</dbReference>
<dbReference type="InterPro" id="IPR019049">
    <property type="entry name" value="Nucleoporin_prot_Ndc1/Nup"/>
</dbReference>
<dbReference type="GO" id="GO:0006999">
    <property type="term" value="P:nuclear pore organization"/>
    <property type="evidence" value="ECO:0007669"/>
    <property type="project" value="TreeGrafter"/>
</dbReference>
<comment type="caution">
    <text evidence="14">The sequence shown here is derived from an EMBL/GenBank/DDBJ whole genome shotgun (WGS) entry which is preliminary data.</text>
</comment>
<dbReference type="AlphaFoldDB" id="A0AAV5RPK0"/>
<reference evidence="14 15" key="1">
    <citation type="journal article" date="2023" name="Elife">
        <title>Identification of key yeast species and microbe-microbe interactions impacting larval growth of Drosophila in the wild.</title>
        <authorList>
            <person name="Mure A."/>
            <person name="Sugiura Y."/>
            <person name="Maeda R."/>
            <person name="Honda K."/>
            <person name="Sakurai N."/>
            <person name="Takahashi Y."/>
            <person name="Watada M."/>
            <person name="Katoh T."/>
            <person name="Gotoh A."/>
            <person name="Gotoh Y."/>
            <person name="Taniguchi I."/>
            <person name="Nakamura K."/>
            <person name="Hayashi T."/>
            <person name="Katayama T."/>
            <person name="Uemura T."/>
            <person name="Hattori Y."/>
        </authorList>
    </citation>
    <scope>NUCLEOTIDE SEQUENCE [LARGE SCALE GENOMIC DNA]</scope>
    <source>
        <strain evidence="14 15">KH-74</strain>
    </source>
</reference>
<feature type="transmembrane region" description="Helical" evidence="13">
    <location>
        <begin position="221"/>
        <end position="242"/>
    </location>
</feature>
<accession>A0AAV5RPK0</accession>
<evidence type="ECO:0000256" key="5">
    <source>
        <dbReference type="ARBA" id="ARBA00022692"/>
    </source>
</evidence>
<feature type="transmembrane region" description="Helical" evidence="13">
    <location>
        <begin position="193"/>
        <end position="215"/>
    </location>
</feature>
<evidence type="ECO:0000256" key="13">
    <source>
        <dbReference type="SAM" id="Phobius"/>
    </source>
</evidence>
<dbReference type="GO" id="GO:0106166">
    <property type="term" value="F:spindle pole body-nuclear membrane anchor activity"/>
    <property type="evidence" value="ECO:0007669"/>
    <property type="project" value="TreeGrafter"/>
</dbReference>
<evidence type="ECO:0000256" key="9">
    <source>
        <dbReference type="ARBA" id="ARBA00023010"/>
    </source>
</evidence>
<sequence>MVDKSRASRSKYSYNTIFSDICKTRFNNMVVKFFLNTILLQAIFLTFISKRNSSFTQGIFLLFPKYLSLYSVAIGLIITRKNFLHIQSLGYSSTITQVLGQLCSFKAVAYTVTFTISSILISSAISDNFLLRAATVSNVQYYRVFTWILIPATYTVQHLVFDADKLVFGIDSEVQAPQEFIVTRIPKTLAKSAILSAMVHIVSPVLFFAIGWPMFLSFGGSIQFFLLSFFVFFQIEIINVAFNAHMSIGCLHKGKPISSLSPTPIETLLSGLASKRPFTKFTAFQELSYRATSGDISLRVPIYSAEYKSTNLWPGILRECTSVIETSNNSVSQYLKTLENTLSKNAKSHAGHRHRDANNDTGYLFGNTPSAVGNDGESAFYNTGMMNNNETSSFLGTQRLQLHEDDIMLNTARRNARNSHAQASEYVTPGEIDSSRIYNDMIVTREPKVVVMAKALLEKAKKYTWSLFFVPNARKPETQQLSLLELWSLSKDRQAEKLVPLAVCHMESVISLMGFLTRAIDESPRGSVVASVGEVLKHLERSVAILGRYSDWQPEGSKKSGAGEQASKPTDVVSLLYEISISAFLEIVLKYNDLLNTVYLDDDVVKLSKWVLDTVAQE</sequence>
<name>A0AAV5RPK0_MAUHU</name>
<keyword evidence="15" id="KW-1185">Reference proteome</keyword>
<protein>
    <submittedName>
        <fullName evidence="14">Ndc1 protein</fullName>
    </submittedName>
</protein>
<dbReference type="GO" id="GO:0005816">
    <property type="term" value="C:spindle pole body"/>
    <property type="evidence" value="ECO:0007669"/>
    <property type="project" value="TreeGrafter"/>
</dbReference>
<comment type="subcellular location">
    <subcellularLocation>
        <location evidence="1">Nucleus membrane</location>
        <topology evidence="1">Multi-pass membrane protein</topology>
    </subcellularLocation>
    <subcellularLocation>
        <location evidence="2">Nucleus</location>
        <location evidence="2">Nuclear pore complex</location>
    </subcellularLocation>
</comment>
<evidence type="ECO:0000256" key="7">
    <source>
        <dbReference type="ARBA" id="ARBA00022927"/>
    </source>
</evidence>
<keyword evidence="9" id="KW-0811">Translocation</keyword>
<evidence type="ECO:0000256" key="12">
    <source>
        <dbReference type="ARBA" id="ARBA00023242"/>
    </source>
</evidence>
<feature type="transmembrane region" description="Helical" evidence="13">
    <location>
        <begin position="33"/>
        <end position="49"/>
    </location>
</feature>
<dbReference type="GO" id="GO:0031965">
    <property type="term" value="C:nuclear membrane"/>
    <property type="evidence" value="ECO:0007669"/>
    <property type="project" value="UniProtKB-SubCell"/>
</dbReference>
<keyword evidence="7" id="KW-0653">Protein transport</keyword>
<keyword evidence="8 13" id="KW-1133">Transmembrane helix</keyword>
<keyword evidence="6" id="KW-0509">mRNA transport</keyword>
<keyword evidence="5 13" id="KW-0812">Transmembrane</keyword>
<organism evidence="14 15">
    <name type="scientific">Maudiozyma humilis</name>
    <name type="common">Sour dough yeast</name>
    <name type="synonym">Kazachstania humilis</name>
    <dbReference type="NCBI Taxonomy" id="51915"/>
    <lineage>
        <taxon>Eukaryota</taxon>
        <taxon>Fungi</taxon>
        <taxon>Dikarya</taxon>
        <taxon>Ascomycota</taxon>
        <taxon>Saccharomycotina</taxon>
        <taxon>Saccharomycetes</taxon>
        <taxon>Saccharomycetales</taxon>
        <taxon>Saccharomycetaceae</taxon>
        <taxon>Maudiozyma</taxon>
    </lineage>
</organism>
<evidence type="ECO:0000256" key="11">
    <source>
        <dbReference type="ARBA" id="ARBA00023136"/>
    </source>
</evidence>
<dbReference type="GO" id="GO:0070631">
    <property type="term" value="P:spindle pole body localization"/>
    <property type="evidence" value="ECO:0007669"/>
    <property type="project" value="TreeGrafter"/>
</dbReference>
<comment type="similarity">
    <text evidence="3">Belongs to the NDC1 family.</text>
</comment>
<evidence type="ECO:0000313" key="14">
    <source>
        <dbReference type="EMBL" id="GMM53484.1"/>
    </source>
</evidence>
<evidence type="ECO:0000256" key="10">
    <source>
        <dbReference type="ARBA" id="ARBA00023132"/>
    </source>
</evidence>
<evidence type="ECO:0000256" key="1">
    <source>
        <dbReference type="ARBA" id="ARBA00004232"/>
    </source>
</evidence>
<dbReference type="Pfam" id="PF09531">
    <property type="entry name" value="Ndc1_Nup"/>
    <property type="match status" value="1"/>
</dbReference>
<keyword evidence="4" id="KW-0813">Transport</keyword>
<dbReference type="GO" id="GO:0070762">
    <property type="term" value="C:nuclear pore transmembrane ring"/>
    <property type="evidence" value="ECO:0007669"/>
    <property type="project" value="TreeGrafter"/>
</dbReference>
<keyword evidence="11 13" id="KW-0472">Membrane</keyword>
<evidence type="ECO:0000256" key="2">
    <source>
        <dbReference type="ARBA" id="ARBA00004567"/>
    </source>
</evidence>
<feature type="transmembrane region" description="Helical" evidence="13">
    <location>
        <begin position="55"/>
        <end position="78"/>
    </location>
</feature>
<dbReference type="EMBL" id="BTGD01000001">
    <property type="protein sequence ID" value="GMM53484.1"/>
    <property type="molecule type" value="Genomic_DNA"/>
</dbReference>
<evidence type="ECO:0000313" key="15">
    <source>
        <dbReference type="Proteomes" id="UP001377567"/>
    </source>
</evidence>
<keyword evidence="10" id="KW-0906">Nuclear pore complex</keyword>
<keyword evidence="12" id="KW-0539">Nucleus</keyword>